<dbReference type="InterPro" id="IPR036869">
    <property type="entry name" value="J_dom_sf"/>
</dbReference>
<feature type="domain" description="J" evidence="1">
    <location>
        <begin position="173"/>
        <end position="228"/>
    </location>
</feature>
<dbReference type="SMART" id="SM00271">
    <property type="entry name" value="DnaJ"/>
    <property type="match status" value="1"/>
</dbReference>
<dbReference type="Proteomes" id="UP000887578">
    <property type="component" value="Unplaced"/>
</dbReference>
<dbReference type="AlphaFoldDB" id="A0A914PG80"/>
<dbReference type="WBParaSite" id="PDA_v2.g16761.t1">
    <property type="protein sequence ID" value="PDA_v2.g16761.t1"/>
    <property type="gene ID" value="PDA_v2.g16761"/>
</dbReference>
<accession>A0A914PG80</accession>
<keyword evidence="2" id="KW-1185">Reference proteome</keyword>
<protein>
    <submittedName>
        <fullName evidence="3">J domain-containing protein</fullName>
    </submittedName>
</protein>
<dbReference type="SUPFAM" id="SSF46565">
    <property type="entry name" value="Chaperone J-domain"/>
    <property type="match status" value="1"/>
</dbReference>
<dbReference type="PROSITE" id="PS50076">
    <property type="entry name" value="DNAJ_2"/>
    <property type="match status" value="1"/>
</dbReference>
<dbReference type="Gene3D" id="1.10.287.110">
    <property type="entry name" value="DnaJ domain"/>
    <property type="match status" value="1"/>
</dbReference>
<evidence type="ECO:0000313" key="2">
    <source>
        <dbReference type="Proteomes" id="UP000887578"/>
    </source>
</evidence>
<dbReference type="CDD" id="cd06257">
    <property type="entry name" value="DnaJ"/>
    <property type="match status" value="1"/>
</dbReference>
<name>A0A914PG80_9BILA</name>
<reference evidence="3" key="1">
    <citation type="submission" date="2022-11" db="UniProtKB">
        <authorList>
            <consortium name="WormBaseParasite"/>
        </authorList>
    </citation>
    <scope>IDENTIFICATION</scope>
</reference>
<organism evidence="2 3">
    <name type="scientific">Panagrolaimus davidi</name>
    <dbReference type="NCBI Taxonomy" id="227884"/>
    <lineage>
        <taxon>Eukaryota</taxon>
        <taxon>Metazoa</taxon>
        <taxon>Ecdysozoa</taxon>
        <taxon>Nematoda</taxon>
        <taxon>Chromadorea</taxon>
        <taxon>Rhabditida</taxon>
        <taxon>Tylenchina</taxon>
        <taxon>Panagrolaimomorpha</taxon>
        <taxon>Panagrolaimoidea</taxon>
        <taxon>Panagrolaimidae</taxon>
        <taxon>Panagrolaimus</taxon>
    </lineage>
</organism>
<sequence length="228" mass="24884">MKSVQELLGQNCSTVNDSVDFIDNYGRLIRLIFSSANAMWYRLPASAQVQVLQFVSRVGEGMNNNLLVIIGSFSSGFGSTVVKYSKTLSITLMLIPVAIEVVRSIWKWYKGEISGKQAAKDIVDTLVLHSARIGTAFGGPVLGFACGVAGGVASGCLADVLIDDLPKTQALENAYQYLSVHHRASDSEVDAAYKKRILIDHPDKGGSHEAFCKLQTCYTIIKIDRDKY</sequence>
<evidence type="ECO:0000313" key="3">
    <source>
        <dbReference type="WBParaSite" id="PDA_v2.g16761.t1"/>
    </source>
</evidence>
<evidence type="ECO:0000259" key="1">
    <source>
        <dbReference type="PROSITE" id="PS50076"/>
    </source>
</evidence>
<dbReference type="Pfam" id="PF00226">
    <property type="entry name" value="DnaJ"/>
    <property type="match status" value="1"/>
</dbReference>
<dbReference type="InterPro" id="IPR001623">
    <property type="entry name" value="DnaJ_domain"/>
</dbReference>
<proteinExistence type="predicted"/>